<evidence type="ECO:0000313" key="1">
    <source>
        <dbReference type="EMBL" id="KAA1254654.1"/>
    </source>
</evidence>
<dbReference type="SUPFAM" id="SSF48403">
    <property type="entry name" value="Ankyrin repeat"/>
    <property type="match status" value="1"/>
</dbReference>
<protein>
    <recommendedName>
        <fullName evidence="3">Ankyrin repeat domain-containing protein</fullName>
    </recommendedName>
</protein>
<proteinExistence type="predicted"/>
<organism evidence="1 2">
    <name type="scientific">Vibrio cholerae</name>
    <dbReference type="NCBI Taxonomy" id="666"/>
    <lineage>
        <taxon>Bacteria</taxon>
        <taxon>Pseudomonadati</taxon>
        <taxon>Pseudomonadota</taxon>
        <taxon>Gammaproteobacteria</taxon>
        <taxon>Vibrionales</taxon>
        <taxon>Vibrionaceae</taxon>
        <taxon>Vibrio</taxon>
    </lineage>
</organism>
<comment type="caution">
    <text evidence="1">The sequence shown here is derived from an EMBL/GenBank/DDBJ whole genome shotgun (WGS) entry which is preliminary data.</text>
</comment>
<dbReference type="EMBL" id="VUAA01000010">
    <property type="protein sequence ID" value="KAA1254654.1"/>
    <property type="molecule type" value="Genomic_DNA"/>
</dbReference>
<reference evidence="1 2" key="1">
    <citation type="submission" date="2019-09" db="EMBL/GenBank/DDBJ databases">
        <authorList>
            <person name="Kritzky A."/>
            <person name="Schelkanova E.Y."/>
            <person name="Alkhova Z.V."/>
            <person name="Smirnova N.I."/>
        </authorList>
    </citation>
    <scope>NUCLEOTIDE SEQUENCE [LARGE SCALE GENOMIC DNA]</scope>
    <source>
        <strain evidence="1 2">M1526</strain>
    </source>
</reference>
<evidence type="ECO:0008006" key="3">
    <source>
        <dbReference type="Google" id="ProtNLM"/>
    </source>
</evidence>
<dbReference type="Proteomes" id="UP000323225">
    <property type="component" value="Unassembled WGS sequence"/>
</dbReference>
<gene>
    <name evidence="1" type="ORF">F0M16_10330</name>
</gene>
<dbReference type="AlphaFoldDB" id="A0A5Q6PIH5"/>
<name>A0A5Q6PIH5_VIBCL</name>
<accession>A0A5Q6PIH5</accession>
<dbReference type="Gene3D" id="1.25.40.20">
    <property type="entry name" value="Ankyrin repeat-containing domain"/>
    <property type="match status" value="1"/>
</dbReference>
<evidence type="ECO:0000313" key="2">
    <source>
        <dbReference type="Proteomes" id="UP000323225"/>
    </source>
</evidence>
<sequence>MKRIKLSHSERALFKCAKDRNTKKFISIYMNSEFVEKTVCNDDGESLLNVAIKNNAVDIALLLGDDPELINMRDKNGNPPALAFKSHINEKLLKGLVDRGMDINKRSVIMTGSKNGQECGNLLHRIALFGNKEDFDLARKYGANTESRNSKEEKPKDVLKRINKLDEFSL</sequence>
<dbReference type="InterPro" id="IPR036770">
    <property type="entry name" value="Ankyrin_rpt-contain_sf"/>
</dbReference>